<gene>
    <name evidence="2" type="ORF">WMY93_033436</name>
</gene>
<dbReference type="Proteomes" id="UP001460270">
    <property type="component" value="Unassembled WGS sequence"/>
</dbReference>
<reference evidence="3" key="1">
    <citation type="submission" date="2024-04" db="EMBL/GenBank/DDBJ databases">
        <title>Salinicola lusitanus LLJ914,a marine bacterium isolated from the Okinawa Trough.</title>
        <authorList>
            <person name="Li J."/>
        </authorList>
    </citation>
    <scope>NUCLEOTIDE SEQUENCE [LARGE SCALE GENOMIC DNA]</scope>
</reference>
<dbReference type="AlphaFoldDB" id="A0AAW0ML94"/>
<evidence type="ECO:0000256" key="1">
    <source>
        <dbReference type="SAM" id="MobiDB-lite"/>
    </source>
</evidence>
<name>A0AAW0ML94_9GOBI</name>
<organism evidence="2 3">
    <name type="scientific">Mugilogobius chulae</name>
    <name type="common">yellowstripe goby</name>
    <dbReference type="NCBI Taxonomy" id="88201"/>
    <lineage>
        <taxon>Eukaryota</taxon>
        <taxon>Metazoa</taxon>
        <taxon>Chordata</taxon>
        <taxon>Craniata</taxon>
        <taxon>Vertebrata</taxon>
        <taxon>Euteleostomi</taxon>
        <taxon>Actinopterygii</taxon>
        <taxon>Neopterygii</taxon>
        <taxon>Teleostei</taxon>
        <taxon>Neoteleostei</taxon>
        <taxon>Acanthomorphata</taxon>
        <taxon>Gobiaria</taxon>
        <taxon>Gobiiformes</taxon>
        <taxon>Gobioidei</taxon>
        <taxon>Gobiidae</taxon>
        <taxon>Gobionellinae</taxon>
        <taxon>Mugilogobius</taxon>
    </lineage>
</organism>
<evidence type="ECO:0000313" key="3">
    <source>
        <dbReference type="Proteomes" id="UP001460270"/>
    </source>
</evidence>
<proteinExistence type="predicted"/>
<comment type="caution">
    <text evidence="2">The sequence shown here is derived from an EMBL/GenBank/DDBJ whole genome shotgun (WGS) entry which is preliminary data.</text>
</comment>
<evidence type="ECO:0000313" key="2">
    <source>
        <dbReference type="EMBL" id="KAK7879901.1"/>
    </source>
</evidence>
<dbReference type="EMBL" id="JBBPFD010000176">
    <property type="protein sequence ID" value="KAK7879901.1"/>
    <property type="molecule type" value="Genomic_DNA"/>
</dbReference>
<sequence>MTSEFQFFPLSDSSLVLDIRASASDVRDFVRRTGPGPGPVQPGPEGAQLLPHQSRSVVSDRDLQLFRFYASVKDSEENRL</sequence>
<protein>
    <submittedName>
        <fullName evidence="2">Uncharacterized protein</fullName>
    </submittedName>
</protein>
<accession>A0AAW0ML94</accession>
<feature type="region of interest" description="Disordered" evidence="1">
    <location>
        <begin position="29"/>
        <end position="51"/>
    </location>
</feature>
<keyword evidence="3" id="KW-1185">Reference proteome</keyword>